<feature type="domain" description="VOC" evidence="1">
    <location>
        <begin position="2"/>
        <end position="134"/>
    </location>
</feature>
<dbReference type="InterPro" id="IPR004360">
    <property type="entry name" value="Glyas_Fos-R_dOase_dom"/>
</dbReference>
<organism evidence="2 3">
    <name type="scientific">Candidatus Collierbacteria bacterium RIFOXYA2_FULL_46_10</name>
    <dbReference type="NCBI Taxonomy" id="1817726"/>
    <lineage>
        <taxon>Bacteria</taxon>
        <taxon>Candidatus Collieribacteriota</taxon>
    </lineage>
</organism>
<dbReference type="SUPFAM" id="SSF54593">
    <property type="entry name" value="Glyoxalase/Bleomycin resistance protein/Dihydroxybiphenyl dioxygenase"/>
    <property type="match status" value="1"/>
</dbReference>
<evidence type="ECO:0000313" key="2">
    <source>
        <dbReference type="EMBL" id="OGD74822.1"/>
    </source>
</evidence>
<evidence type="ECO:0000259" key="1">
    <source>
        <dbReference type="PROSITE" id="PS51819"/>
    </source>
</evidence>
<dbReference type="InterPro" id="IPR037523">
    <property type="entry name" value="VOC_core"/>
</dbReference>
<protein>
    <recommendedName>
        <fullName evidence="1">VOC domain-containing protein</fullName>
    </recommendedName>
</protein>
<comment type="caution">
    <text evidence="2">The sequence shown here is derived from an EMBL/GenBank/DDBJ whole genome shotgun (WGS) entry which is preliminary data.</text>
</comment>
<dbReference type="Gene3D" id="3.10.180.10">
    <property type="entry name" value="2,3-Dihydroxybiphenyl 1,2-Dioxygenase, domain 1"/>
    <property type="match status" value="1"/>
</dbReference>
<dbReference type="InterPro" id="IPR029068">
    <property type="entry name" value="Glyas_Bleomycin-R_OHBP_Dase"/>
</dbReference>
<dbReference type="PROSITE" id="PS51819">
    <property type="entry name" value="VOC"/>
    <property type="match status" value="1"/>
</dbReference>
<accession>A0A1F5F5B3</accession>
<gene>
    <name evidence="2" type="ORF">A2228_00055</name>
</gene>
<sequence length="145" mass="16704">MKYNHLIPELSVVDFEKSLRFYTQILGFKVEYDRMESNFAYLSFQGSQLMIDGGNDKKDSPWYTGELEYPRGRGIHLQIDIDAIGPLVVKLEKHNYPIKKEPQDYWVRKGKVLVGMRGLLVMDPDGYLLMFNEDLGEKPVGVGVD</sequence>
<dbReference type="Proteomes" id="UP000176191">
    <property type="component" value="Unassembled WGS sequence"/>
</dbReference>
<dbReference type="AlphaFoldDB" id="A0A1F5F5B3"/>
<dbReference type="Pfam" id="PF00903">
    <property type="entry name" value="Glyoxalase"/>
    <property type="match status" value="1"/>
</dbReference>
<name>A0A1F5F5B3_9BACT</name>
<dbReference type="EMBL" id="MFAK01000024">
    <property type="protein sequence ID" value="OGD74822.1"/>
    <property type="molecule type" value="Genomic_DNA"/>
</dbReference>
<reference evidence="2 3" key="1">
    <citation type="journal article" date="2016" name="Nat. Commun.">
        <title>Thousands of microbial genomes shed light on interconnected biogeochemical processes in an aquifer system.</title>
        <authorList>
            <person name="Anantharaman K."/>
            <person name="Brown C.T."/>
            <person name="Hug L.A."/>
            <person name="Sharon I."/>
            <person name="Castelle C.J."/>
            <person name="Probst A.J."/>
            <person name="Thomas B.C."/>
            <person name="Singh A."/>
            <person name="Wilkins M.J."/>
            <person name="Karaoz U."/>
            <person name="Brodie E.L."/>
            <person name="Williams K.H."/>
            <person name="Hubbard S.S."/>
            <person name="Banfield J.F."/>
        </authorList>
    </citation>
    <scope>NUCLEOTIDE SEQUENCE [LARGE SCALE GENOMIC DNA]</scope>
</reference>
<evidence type="ECO:0000313" key="3">
    <source>
        <dbReference type="Proteomes" id="UP000176191"/>
    </source>
</evidence>
<proteinExistence type="predicted"/>